<feature type="domain" description="B12-binding" evidence="6">
    <location>
        <begin position="7"/>
        <end position="139"/>
    </location>
</feature>
<keyword evidence="4 7" id="KW-0413">Isomerase</keyword>
<accession>A0A9E6Y010</accession>
<dbReference type="NCBIfam" id="TIGR00640">
    <property type="entry name" value="acid_CoA_mut_C"/>
    <property type="match status" value="1"/>
</dbReference>
<name>A0A9E6Y010_9ACTN</name>
<reference evidence="7" key="1">
    <citation type="journal article" date="2022" name="Int. J. Syst. Evol. Microbiol.">
        <title>Pseudomonas aegrilactucae sp. nov. and Pseudomonas morbosilactucae sp. nov., pathogens causing bacterial rot of lettuce in Japan.</title>
        <authorList>
            <person name="Sawada H."/>
            <person name="Fujikawa T."/>
            <person name="Satou M."/>
        </authorList>
    </citation>
    <scope>NUCLEOTIDE SEQUENCE</scope>
    <source>
        <strain evidence="7">0166_1</strain>
    </source>
</reference>
<gene>
    <name evidence="7" type="ORF">DSM104329_03333</name>
</gene>
<dbReference type="InterPro" id="IPR006159">
    <property type="entry name" value="Acid_CoA_mut_C"/>
</dbReference>
<evidence type="ECO:0000256" key="1">
    <source>
        <dbReference type="ARBA" id="ARBA00001922"/>
    </source>
</evidence>
<dbReference type="EC" id="5.4.99.-" evidence="7"/>
<dbReference type="Gene3D" id="3.40.50.280">
    <property type="entry name" value="Cobalamin-binding domain"/>
    <property type="match status" value="1"/>
</dbReference>
<keyword evidence="3" id="KW-0479">Metal-binding</keyword>
<organism evidence="7 8">
    <name type="scientific">Capillimicrobium parvum</name>
    <dbReference type="NCBI Taxonomy" id="2884022"/>
    <lineage>
        <taxon>Bacteria</taxon>
        <taxon>Bacillati</taxon>
        <taxon>Actinomycetota</taxon>
        <taxon>Thermoleophilia</taxon>
        <taxon>Solirubrobacterales</taxon>
        <taxon>Capillimicrobiaceae</taxon>
        <taxon>Capillimicrobium</taxon>
    </lineage>
</organism>
<evidence type="ECO:0000256" key="4">
    <source>
        <dbReference type="ARBA" id="ARBA00023235"/>
    </source>
</evidence>
<keyword evidence="8" id="KW-1185">Reference proteome</keyword>
<dbReference type="Proteomes" id="UP001162834">
    <property type="component" value="Chromosome"/>
</dbReference>
<dbReference type="KEGG" id="sbae:DSM104329_03333"/>
<dbReference type="CDD" id="cd02065">
    <property type="entry name" value="B12-binding_like"/>
    <property type="match status" value="1"/>
</dbReference>
<sequence length="139" mass="14711">MSDPGPPIRAVVTVLGLDQHEAGALAVAALLRDAGFEVIYAGRFNLPATVAAIASDEDADVVGISCHSWEFLYYAQELAEMLHDLSPPVPVVVGGSVVTASDRDEVLAKGIDAAVLASAERDEIVDAFRRLARQRQGAR</sequence>
<evidence type="ECO:0000256" key="2">
    <source>
        <dbReference type="ARBA" id="ARBA00022628"/>
    </source>
</evidence>
<evidence type="ECO:0000256" key="3">
    <source>
        <dbReference type="ARBA" id="ARBA00022723"/>
    </source>
</evidence>
<dbReference type="Pfam" id="PF02310">
    <property type="entry name" value="B12-binding"/>
    <property type="match status" value="1"/>
</dbReference>
<dbReference type="InterPro" id="IPR006158">
    <property type="entry name" value="Cobalamin-bd"/>
</dbReference>
<keyword evidence="2" id="KW-0846">Cobalamin</keyword>
<evidence type="ECO:0000259" key="6">
    <source>
        <dbReference type="PROSITE" id="PS51332"/>
    </source>
</evidence>
<evidence type="ECO:0000256" key="5">
    <source>
        <dbReference type="ARBA" id="ARBA00023285"/>
    </source>
</evidence>
<dbReference type="InterPro" id="IPR036724">
    <property type="entry name" value="Cobalamin-bd_sf"/>
</dbReference>
<keyword evidence="5" id="KW-0170">Cobalt</keyword>
<protein>
    <submittedName>
        <fullName evidence="7">Pivalyl-CoA mutase small subunit</fullName>
        <ecNumber evidence="7">5.4.99.-</ecNumber>
    </submittedName>
</protein>
<dbReference type="PANTHER" id="PTHR48101">
    <property type="entry name" value="METHYLMALONYL-COA MUTASE, MITOCHONDRIAL-RELATED"/>
    <property type="match status" value="1"/>
</dbReference>
<dbReference type="SUPFAM" id="SSF52242">
    <property type="entry name" value="Cobalamin (vitamin B12)-binding domain"/>
    <property type="match status" value="1"/>
</dbReference>
<comment type="cofactor">
    <cofactor evidence="1">
        <name>adenosylcob(III)alamin</name>
        <dbReference type="ChEBI" id="CHEBI:18408"/>
    </cofactor>
</comment>
<dbReference type="PANTHER" id="PTHR48101:SF1">
    <property type="entry name" value="METHYLMALONYL-COA MUTASE, LARGE SUBUNIT"/>
    <property type="match status" value="1"/>
</dbReference>
<dbReference type="GO" id="GO:0031419">
    <property type="term" value="F:cobalamin binding"/>
    <property type="evidence" value="ECO:0007669"/>
    <property type="project" value="UniProtKB-KW"/>
</dbReference>
<dbReference type="EMBL" id="CP087164">
    <property type="protein sequence ID" value="UGS36921.1"/>
    <property type="molecule type" value="Genomic_DNA"/>
</dbReference>
<dbReference type="RefSeq" id="WP_259310984.1">
    <property type="nucleotide sequence ID" value="NZ_CP087164.1"/>
</dbReference>
<evidence type="ECO:0000313" key="8">
    <source>
        <dbReference type="Proteomes" id="UP001162834"/>
    </source>
</evidence>
<evidence type="ECO:0000313" key="7">
    <source>
        <dbReference type="EMBL" id="UGS36921.1"/>
    </source>
</evidence>
<dbReference type="GO" id="GO:0046872">
    <property type="term" value="F:metal ion binding"/>
    <property type="evidence" value="ECO:0007669"/>
    <property type="project" value="UniProtKB-KW"/>
</dbReference>
<proteinExistence type="predicted"/>
<dbReference type="AlphaFoldDB" id="A0A9E6Y010"/>
<dbReference type="PROSITE" id="PS51332">
    <property type="entry name" value="B12_BINDING"/>
    <property type="match status" value="1"/>
</dbReference>
<dbReference type="GO" id="GO:0016853">
    <property type="term" value="F:isomerase activity"/>
    <property type="evidence" value="ECO:0007669"/>
    <property type="project" value="UniProtKB-KW"/>
</dbReference>